<reference evidence="1" key="1">
    <citation type="submission" date="2018-02" db="EMBL/GenBank/DDBJ databases">
        <title>Rhizophora mucronata_Transcriptome.</title>
        <authorList>
            <person name="Meera S.P."/>
            <person name="Sreeshan A."/>
            <person name="Augustine A."/>
        </authorList>
    </citation>
    <scope>NUCLEOTIDE SEQUENCE</scope>
    <source>
        <tissue evidence="1">Leaf</tissue>
    </source>
</reference>
<organism evidence="1">
    <name type="scientific">Rhizophora mucronata</name>
    <name type="common">Asiatic mangrove</name>
    <dbReference type="NCBI Taxonomy" id="61149"/>
    <lineage>
        <taxon>Eukaryota</taxon>
        <taxon>Viridiplantae</taxon>
        <taxon>Streptophyta</taxon>
        <taxon>Embryophyta</taxon>
        <taxon>Tracheophyta</taxon>
        <taxon>Spermatophyta</taxon>
        <taxon>Magnoliopsida</taxon>
        <taxon>eudicotyledons</taxon>
        <taxon>Gunneridae</taxon>
        <taxon>Pentapetalae</taxon>
        <taxon>rosids</taxon>
        <taxon>fabids</taxon>
        <taxon>Malpighiales</taxon>
        <taxon>Rhizophoraceae</taxon>
        <taxon>Rhizophora</taxon>
    </lineage>
</organism>
<proteinExistence type="predicted"/>
<sequence length="27" mass="3065">MVRIKTSKISVNIISTQLKYPNTLKST</sequence>
<name>A0A2P2LS62_RHIMU</name>
<evidence type="ECO:0000313" key="1">
    <source>
        <dbReference type="EMBL" id="MBX20819.1"/>
    </source>
</evidence>
<dbReference type="EMBL" id="GGEC01040335">
    <property type="protein sequence ID" value="MBX20819.1"/>
    <property type="molecule type" value="Transcribed_RNA"/>
</dbReference>
<accession>A0A2P2LS62</accession>
<protein>
    <submittedName>
        <fullName evidence="1">Uncharacterized protein MANES_18G078600</fullName>
    </submittedName>
</protein>
<dbReference type="AlphaFoldDB" id="A0A2P2LS62"/>